<proteinExistence type="predicted"/>
<gene>
    <name evidence="3" type="ORF">GWK47_019980</name>
</gene>
<dbReference type="GO" id="GO:0050808">
    <property type="term" value="P:synapse organization"/>
    <property type="evidence" value="ECO:0007669"/>
    <property type="project" value="TreeGrafter"/>
</dbReference>
<feature type="region of interest" description="Disordered" evidence="1">
    <location>
        <begin position="115"/>
        <end position="215"/>
    </location>
</feature>
<reference evidence="3" key="1">
    <citation type="submission" date="2020-07" db="EMBL/GenBank/DDBJ databases">
        <title>The High-quality genome of the commercially important snow crab, Chionoecetes opilio.</title>
        <authorList>
            <person name="Jeong J.-H."/>
            <person name="Ryu S."/>
        </authorList>
    </citation>
    <scope>NUCLEOTIDE SEQUENCE</scope>
    <source>
        <strain evidence="3">MADBK_172401_WGS</strain>
        <tissue evidence="3">Digestive gland</tissue>
    </source>
</reference>
<dbReference type="PANTHER" id="PTHR23279:SF36">
    <property type="entry name" value="DEFECTIVE PROBOSCIS EXTENSION RESPONSE 9, ISOFORM A"/>
    <property type="match status" value="1"/>
</dbReference>
<dbReference type="InterPro" id="IPR013783">
    <property type="entry name" value="Ig-like_fold"/>
</dbReference>
<dbReference type="PROSITE" id="PS50835">
    <property type="entry name" value="IG_LIKE"/>
    <property type="match status" value="1"/>
</dbReference>
<dbReference type="PANTHER" id="PTHR23279">
    <property type="entry name" value="DEFECTIVE PROBOSCIS EXTENSION RESPONSE DPR -RELATED"/>
    <property type="match status" value="1"/>
</dbReference>
<feature type="compositionally biased region" description="Basic and acidic residues" evidence="1">
    <location>
        <begin position="1"/>
        <end position="10"/>
    </location>
</feature>
<evidence type="ECO:0000313" key="3">
    <source>
        <dbReference type="EMBL" id="KAG0711739.1"/>
    </source>
</evidence>
<dbReference type="EMBL" id="JACEEZ010023074">
    <property type="protein sequence ID" value="KAG0711739.1"/>
    <property type="molecule type" value="Genomic_DNA"/>
</dbReference>
<keyword evidence="4" id="KW-1185">Reference proteome</keyword>
<dbReference type="InterPro" id="IPR007110">
    <property type="entry name" value="Ig-like_dom"/>
</dbReference>
<feature type="region of interest" description="Disordered" evidence="1">
    <location>
        <begin position="1"/>
        <end position="46"/>
    </location>
</feature>
<protein>
    <recommendedName>
        <fullName evidence="2">Ig-like domain-containing protein</fullName>
    </recommendedName>
</protein>
<evidence type="ECO:0000259" key="2">
    <source>
        <dbReference type="PROSITE" id="PS50835"/>
    </source>
</evidence>
<dbReference type="Gene3D" id="2.60.40.10">
    <property type="entry name" value="Immunoglobulins"/>
    <property type="match status" value="1"/>
</dbReference>
<dbReference type="AlphaFoldDB" id="A0A8J5CIL3"/>
<feature type="domain" description="Ig-like" evidence="2">
    <location>
        <begin position="55"/>
        <end position="115"/>
    </location>
</feature>
<dbReference type="GO" id="GO:0032589">
    <property type="term" value="C:neuron projection membrane"/>
    <property type="evidence" value="ECO:0007669"/>
    <property type="project" value="TreeGrafter"/>
</dbReference>
<feature type="compositionally biased region" description="Polar residues" evidence="1">
    <location>
        <begin position="14"/>
        <end position="23"/>
    </location>
</feature>
<dbReference type="Proteomes" id="UP000770661">
    <property type="component" value="Unassembled WGS sequence"/>
</dbReference>
<feature type="compositionally biased region" description="Low complexity" evidence="1">
    <location>
        <begin position="167"/>
        <end position="206"/>
    </location>
</feature>
<comment type="caution">
    <text evidence="3">The sequence shown here is derived from an EMBL/GenBank/DDBJ whole genome shotgun (WGS) entry which is preliminary data.</text>
</comment>
<dbReference type="InterPro" id="IPR037448">
    <property type="entry name" value="Zig-8"/>
</dbReference>
<organism evidence="3 4">
    <name type="scientific">Chionoecetes opilio</name>
    <name type="common">Atlantic snow crab</name>
    <name type="synonym">Cancer opilio</name>
    <dbReference type="NCBI Taxonomy" id="41210"/>
    <lineage>
        <taxon>Eukaryota</taxon>
        <taxon>Metazoa</taxon>
        <taxon>Ecdysozoa</taxon>
        <taxon>Arthropoda</taxon>
        <taxon>Crustacea</taxon>
        <taxon>Multicrustacea</taxon>
        <taxon>Malacostraca</taxon>
        <taxon>Eumalacostraca</taxon>
        <taxon>Eucarida</taxon>
        <taxon>Decapoda</taxon>
        <taxon>Pleocyemata</taxon>
        <taxon>Brachyura</taxon>
        <taxon>Eubrachyura</taxon>
        <taxon>Majoidea</taxon>
        <taxon>Majidae</taxon>
        <taxon>Chionoecetes</taxon>
    </lineage>
</organism>
<dbReference type="OrthoDB" id="6354602at2759"/>
<evidence type="ECO:0000313" key="4">
    <source>
        <dbReference type="Proteomes" id="UP000770661"/>
    </source>
</evidence>
<sequence length="215" mass="22480">MSEARGDERISCVSRPTLSSPSSVGAAGGFAPSIEVPPATSEPPPTTTVDAALLPAFLGRHNTTATVHQGDTATLACHVVRLGDKTVSWVRRRGSDFHILTVGFQTYHNDNSFPCSSPTTMPPHNSPLLLPNHHASPQLPLLLPNHHASPTTPPSSSTTTMPPPNCPLLLPNHNASPNSSSSHHHASPTTPLTSSTTTMPLPNSPSASSTTMPPL</sequence>
<evidence type="ECO:0000256" key="1">
    <source>
        <dbReference type="SAM" id="MobiDB-lite"/>
    </source>
</evidence>
<accession>A0A8J5CIL3</accession>
<name>A0A8J5CIL3_CHIOP</name>